<evidence type="ECO:0000313" key="1">
    <source>
        <dbReference type="EMBL" id="GCE05331.1"/>
    </source>
</evidence>
<gene>
    <name evidence="1" type="ORF">KDAU_26600</name>
</gene>
<dbReference type="AlphaFoldDB" id="A0A401ZEM5"/>
<reference evidence="2" key="1">
    <citation type="submission" date="2018-12" db="EMBL/GenBank/DDBJ databases">
        <title>Tengunoibacter tsumagoiensis gen. nov., sp. nov., Dictyobacter kobayashii sp. nov., D. alpinus sp. nov., and D. joshuensis sp. nov. and description of Dictyobacteraceae fam. nov. within the order Ktedonobacterales isolated from Tengu-no-mugimeshi.</title>
        <authorList>
            <person name="Wang C.M."/>
            <person name="Zheng Y."/>
            <person name="Sakai Y."/>
            <person name="Toyoda A."/>
            <person name="Minakuchi Y."/>
            <person name="Abe K."/>
            <person name="Yokota A."/>
            <person name="Yabe S."/>
        </authorList>
    </citation>
    <scope>NUCLEOTIDE SEQUENCE [LARGE SCALE GENOMIC DNA]</scope>
    <source>
        <strain evidence="2">S-27</strain>
    </source>
</reference>
<keyword evidence="2" id="KW-1185">Reference proteome</keyword>
<proteinExistence type="predicted"/>
<dbReference type="EMBL" id="BIFQ01000001">
    <property type="protein sequence ID" value="GCE05331.1"/>
    <property type="molecule type" value="Genomic_DNA"/>
</dbReference>
<organism evidence="1 2">
    <name type="scientific">Dictyobacter aurantiacus</name>
    <dbReference type="NCBI Taxonomy" id="1936993"/>
    <lineage>
        <taxon>Bacteria</taxon>
        <taxon>Bacillati</taxon>
        <taxon>Chloroflexota</taxon>
        <taxon>Ktedonobacteria</taxon>
        <taxon>Ktedonobacterales</taxon>
        <taxon>Dictyobacteraceae</taxon>
        <taxon>Dictyobacter</taxon>
    </lineage>
</organism>
<name>A0A401ZEM5_9CHLR</name>
<protein>
    <submittedName>
        <fullName evidence="1">Uncharacterized protein</fullName>
    </submittedName>
</protein>
<comment type="caution">
    <text evidence="1">The sequence shown here is derived from an EMBL/GenBank/DDBJ whole genome shotgun (WGS) entry which is preliminary data.</text>
</comment>
<sequence>MDTDWTITWLAPLMPEAAMIPEGDVFLKSSHQCYSLVAGQNNHIPGLLFSTPDILAVVAQQAQDAQMTPLLAGPRERTFVQTETATVDASSEDVDAGEMTPDQDVQGLQDFTAFLDLEMGAFI</sequence>
<accession>A0A401ZEM5</accession>
<dbReference type="Proteomes" id="UP000287224">
    <property type="component" value="Unassembled WGS sequence"/>
</dbReference>
<evidence type="ECO:0000313" key="2">
    <source>
        <dbReference type="Proteomes" id="UP000287224"/>
    </source>
</evidence>